<gene>
    <name evidence="1" type="ORF">BpHYR1_029951</name>
</gene>
<dbReference type="EMBL" id="REGN01006621">
    <property type="protein sequence ID" value="RNA08810.1"/>
    <property type="molecule type" value="Genomic_DNA"/>
</dbReference>
<evidence type="ECO:0000313" key="2">
    <source>
        <dbReference type="Proteomes" id="UP000276133"/>
    </source>
</evidence>
<accession>A0A3M7QBP1</accession>
<name>A0A3M7QBP1_BRAPC</name>
<dbReference type="Proteomes" id="UP000276133">
    <property type="component" value="Unassembled WGS sequence"/>
</dbReference>
<keyword evidence="2" id="KW-1185">Reference proteome</keyword>
<proteinExistence type="predicted"/>
<comment type="caution">
    <text evidence="1">The sequence shown here is derived from an EMBL/GenBank/DDBJ whole genome shotgun (WGS) entry which is preliminary data.</text>
</comment>
<organism evidence="1 2">
    <name type="scientific">Brachionus plicatilis</name>
    <name type="common">Marine rotifer</name>
    <name type="synonym">Brachionus muelleri</name>
    <dbReference type="NCBI Taxonomy" id="10195"/>
    <lineage>
        <taxon>Eukaryota</taxon>
        <taxon>Metazoa</taxon>
        <taxon>Spiralia</taxon>
        <taxon>Gnathifera</taxon>
        <taxon>Rotifera</taxon>
        <taxon>Eurotatoria</taxon>
        <taxon>Monogononta</taxon>
        <taxon>Pseudotrocha</taxon>
        <taxon>Ploima</taxon>
        <taxon>Brachionidae</taxon>
        <taxon>Brachionus</taxon>
    </lineage>
</organism>
<dbReference type="AlphaFoldDB" id="A0A3M7QBP1"/>
<reference evidence="1 2" key="1">
    <citation type="journal article" date="2018" name="Sci. Rep.">
        <title>Genomic signatures of local adaptation to the degree of environmental predictability in rotifers.</title>
        <authorList>
            <person name="Franch-Gras L."/>
            <person name="Hahn C."/>
            <person name="Garcia-Roger E.M."/>
            <person name="Carmona M.J."/>
            <person name="Serra M."/>
            <person name="Gomez A."/>
        </authorList>
    </citation>
    <scope>NUCLEOTIDE SEQUENCE [LARGE SCALE GENOMIC DNA]</scope>
    <source>
        <strain evidence="1">HYR1</strain>
    </source>
</reference>
<protein>
    <submittedName>
        <fullName evidence="1">Uncharacterized protein</fullName>
    </submittedName>
</protein>
<evidence type="ECO:0000313" key="1">
    <source>
        <dbReference type="EMBL" id="RNA08810.1"/>
    </source>
</evidence>
<sequence length="91" mass="10733">MTLIYIQMSIKTLNFLNNLLIEKQEIRMMYYNNLHDYSGYNFVPSPYLLDYATTPLYGHQPYQSLLPYSPSSYNYGLAMTNPGHSTYPRYI</sequence>